<protein>
    <submittedName>
        <fullName evidence="1">Uncharacterized protein</fullName>
    </submittedName>
</protein>
<dbReference type="Proteomes" id="UP000005459">
    <property type="component" value="Unassembled WGS sequence"/>
</dbReference>
<gene>
    <name evidence="1" type="ORF">ThimaDRAFT_3935</name>
</gene>
<organism evidence="1 2">
    <name type="scientific">Thiocapsa marina 5811</name>
    <dbReference type="NCBI Taxonomy" id="768671"/>
    <lineage>
        <taxon>Bacteria</taxon>
        <taxon>Pseudomonadati</taxon>
        <taxon>Pseudomonadota</taxon>
        <taxon>Gammaproteobacteria</taxon>
        <taxon>Chromatiales</taxon>
        <taxon>Chromatiaceae</taxon>
        <taxon>Thiocapsa</taxon>
    </lineage>
</organism>
<keyword evidence="2" id="KW-1185">Reference proteome</keyword>
<evidence type="ECO:0000313" key="1">
    <source>
        <dbReference type="EMBL" id="EGV16808.1"/>
    </source>
</evidence>
<sequence>MYLSFFPFVHNSRARGKRLLQALLSALVVELSGMHQEPKFIILNCVSAKGRGCTVGTT</sequence>
<accession>F9UG82</accession>
<name>F9UG82_9GAMM</name>
<dbReference type="EMBL" id="AFWV01000014">
    <property type="protein sequence ID" value="EGV16808.1"/>
    <property type="molecule type" value="Genomic_DNA"/>
</dbReference>
<dbReference type="AlphaFoldDB" id="F9UG82"/>
<reference evidence="1 2" key="1">
    <citation type="submission" date="2011-06" db="EMBL/GenBank/DDBJ databases">
        <title>The draft genome of Thiocapsa marina 5811.</title>
        <authorList>
            <consortium name="US DOE Joint Genome Institute (JGI-PGF)"/>
            <person name="Lucas S."/>
            <person name="Han J."/>
            <person name="Cheng J.-F."/>
            <person name="Goodwin L."/>
            <person name="Pitluck S."/>
            <person name="Peters L."/>
            <person name="Land M.L."/>
            <person name="Hauser L."/>
            <person name="Vogl K."/>
            <person name="Liu Z."/>
            <person name="Imhoff J."/>
            <person name="Thiel V."/>
            <person name="Frigaard N.-U."/>
            <person name="Bryant D."/>
            <person name="Woyke T.J."/>
        </authorList>
    </citation>
    <scope>NUCLEOTIDE SEQUENCE [LARGE SCALE GENOMIC DNA]</scope>
    <source>
        <strain evidence="1 2">5811</strain>
    </source>
</reference>
<evidence type="ECO:0000313" key="2">
    <source>
        <dbReference type="Proteomes" id="UP000005459"/>
    </source>
</evidence>
<proteinExistence type="predicted"/>